<accession>A0ABR2GRH1</accession>
<evidence type="ECO:0000313" key="3">
    <source>
        <dbReference type="EMBL" id="KAK8836208.1"/>
    </source>
</evidence>
<reference evidence="3 4" key="1">
    <citation type="submission" date="2024-04" db="EMBL/GenBank/DDBJ databases">
        <title>Tritrichomonas musculus Genome.</title>
        <authorList>
            <person name="Alves-Ferreira E."/>
            <person name="Grigg M."/>
            <person name="Lorenzi H."/>
            <person name="Galac M."/>
        </authorList>
    </citation>
    <scope>NUCLEOTIDE SEQUENCE [LARGE SCALE GENOMIC DNA]</scope>
    <source>
        <strain evidence="3 4">EAF2021</strain>
    </source>
</reference>
<dbReference type="InterPro" id="IPR023296">
    <property type="entry name" value="Glyco_hydro_beta-prop_sf"/>
</dbReference>
<dbReference type="Gene3D" id="3.90.1340.10">
    <property type="entry name" value="Phage tail collar domain"/>
    <property type="match status" value="1"/>
</dbReference>
<keyword evidence="4" id="KW-1185">Reference proteome</keyword>
<dbReference type="InterPro" id="IPR011083">
    <property type="entry name" value="Phage_tail_collar_dom"/>
</dbReference>
<keyword evidence="1" id="KW-0175">Coiled coil</keyword>
<dbReference type="Pfam" id="PF07484">
    <property type="entry name" value="Collar"/>
    <property type="match status" value="1"/>
</dbReference>
<evidence type="ECO:0000313" key="4">
    <source>
        <dbReference type="Proteomes" id="UP001470230"/>
    </source>
</evidence>
<comment type="caution">
    <text evidence="3">The sequence shown here is derived from an EMBL/GenBank/DDBJ whole genome shotgun (WGS) entry which is preliminary data.</text>
</comment>
<dbReference type="SUPFAM" id="SSF88874">
    <property type="entry name" value="Receptor-binding domain of short tail fibre protein gp12"/>
    <property type="match status" value="1"/>
</dbReference>
<sequence length="606" mass="71999">MQNPSETNHSKPPSDSLQDTSIYEDPLVDKFLDYLKNDKLLKLGIPKIFSILSKYTNTHGKQENQDEIFDFFIKCLNEYGRRASPLLEFIDFSTDDKIDYMNKLATEYSNIIDFKYLNSSFIPLLKQSQEKNTEIKNEVEQLKKLFLDKIEETEKKYEKSIEDMKKEIEELKMKKEDQNDFFEIGNVILTSKKLSENKGWLECNGQKISKSKYPQLFNVLQAQPVYEWNEQELDYTEESQYCYYCSDGNYIVRANIKKEENVLHIYSQRKSTDKWKTVIKRLPNGRCNLAWYINKMRYINNEFVIPLLIKEDNYLSLYSIHSQDPEGDWKINKNCAIDVSNINPDIFEDQGKYSYIFEFSQIDYINNTYVVSIYIQDSDNCHQYLAYGLNLSSEFNLNTNFSHKNFHNFPFLEYFNNKWVLCTSCNYDACIYVSNDISSLSPNSEQHIICDGNKSNRFILGGIQTNNKELVVIGHQKKNNEVKYIRIYYSTNLTGFSHRQFDEFTIIDFYSLCFCCGRFFFICHKSEQYFIFYSNENNLDEWENHQITRDHDECHYNFYRIKNILFYICQGETKMHCLNSAINDLYKPLPEYPQIKNLTSYIKANK</sequence>
<proteinExistence type="predicted"/>
<protein>
    <recommendedName>
        <fullName evidence="2">Phage tail collar domain-containing protein</fullName>
    </recommendedName>
</protein>
<dbReference type="EMBL" id="JAPFFF010000067">
    <property type="protein sequence ID" value="KAK8836208.1"/>
    <property type="molecule type" value="Genomic_DNA"/>
</dbReference>
<gene>
    <name evidence="3" type="ORF">M9Y10_039840</name>
</gene>
<feature type="domain" description="Phage tail collar" evidence="2">
    <location>
        <begin position="197"/>
        <end position="221"/>
    </location>
</feature>
<dbReference type="InterPro" id="IPR037053">
    <property type="entry name" value="Phage_tail_collar_dom_sf"/>
</dbReference>
<dbReference type="SUPFAM" id="SSF75005">
    <property type="entry name" value="Arabinanase/levansucrase/invertase"/>
    <property type="match status" value="1"/>
</dbReference>
<dbReference type="Proteomes" id="UP001470230">
    <property type="component" value="Unassembled WGS sequence"/>
</dbReference>
<name>A0ABR2GRH1_9EUKA</name>
<feature type="coiled-coil region" evidence="1">
    <location>
        <begin position="125"/>
        <end position="181"/>
    </location>
</feature>
<organism evidence="3 4">
    <name type="scientific">Tritrichomonas musculus</name>
    <dbReference type="NCBI Taxonomy" id="1915356"/>
    <lineage>
        <taxon>Eukaryota</taxon>
        <taxon>Metamonada</taxon>
        <taxon>Parabasalia</taxon>
        <taxon>Tritrichomonadida</taxon>
        <taxon>Tritrichomonadidae</taxon>
        <taxon>Tritrichomonas</taxon>
    </lineage>
</organism>
<evidence type="ECO:0000259" key="2">
    <source>
        <dbReference type="Pfam" id="PF07484"/>
    </source>
</evidence>
<evidence type="ECO:0000256" key="1">
    <source>
        <dbReference type="SAM" id="Coils"/>
    </source>
</evidence>